<evidence type="ECO:0000313" key="6">
    <source>
        <dbReference type="RefSeq" id="XP_055872032.1"/>
    </source>
</evidence>
<feature type="compositionally biased region" description="Low complexity" evidence="1">
    <location>
        <begin position="1304"/>
        <end position="1319"/>
    </location>
</feature>
<evidence type="ECO:0000313" key="5">
    <source>
        <dbReference type="Proteomes" id="UP001165740"/>
    </source>
</evidence>
<feature type="compositionally biased region" description="Pro residues" evidence="1">
    <location>
        <begin position="1285"/>
        <end position="1298"/>
    </location>
</feature>
<keyword evidence="2" id="KW-1133">Transmembrane helix</keyword>
<feature type="transmembrane region" description="Helical" evidence="2">
    <location>
        <begin position="1229"/>
        <end position="1249"/>
    </location>
</feature>
<dbReference type="SMART" id="SM00209">
    <property type="entry name" value="TSP1"/>
    <property type="match status" value="4"/>
</dbReference>
<dbReference type="InterPro" id="IPR036383">
    <property type="entry name" value="TSP1_rpt_sf"/>
</dbReference>
<organism evidence="5 6">
    <name type="scientific">Biomphalaria glabrata</name>
    <name type="common">Bloodfluke planorb</name>
    <name type="synonym">Freshwater snail</name>
    <dbReference type="NCBI Taxonomy" id="6526"/>
    <lineage>
        <taxon>Eukaryota</taxon>
        <taxon>Metazoa</taxon>
        <taxon>Spiralia</taxon>
        <taxon>Lophotrochozoa</taxon>
        <taxon>Mollusca</taxon>
        <taxon>Gastropoda</taxon>
        <taxon>Heterobranchia</taxon>
        <taxon>Euthyneura</taxon>
        <taxon>Panpulmonata</taxon>
        <taxon>Hygrophila</taxon>
        <taxon>Lymnaeoidea</taxon>
        <taxon>Planorbidae</taxon>
        <taxon>Biomphalaria</taxon>
    </lineage>
</organism>
<dbReference type="PROSITE" id="PS50092">
    <property type="entry name" value="TSP1"/>
    <property type="match status" value="3"/>
</dbReference>
<dbReference type="GeneID" id="106055566"/>
<evidence type="ECO:0000259" key="4">
    <source>
        <dbReference type="Pfam" id="PF17517"/>
    </source>
</evidence>
<evidence type="ECO:0000256" key="1">
    <source>
        <dbReference type="SAM" id="MobiDB-lite"/>
    </source>
</evidence>
<sequence>MTYSFKVYTLLTVALLRPEQVTGATTTFGKYFMTTVPILDHGPHFPTHEIVFELCTHYKSFFTVYIDENKTREEAEIARDNPVSHRKILRTNSLTPKEANTKHFRLHAEQNFGLTVFLISRNSSASFVVMPVDGWGKRYHAFTLRQNPSIQIVTDEAVKVVISFVFVDKSAKFFMQGIAYSNGMSLEVNLEKLTVFSIQNCTHREIPYYNSFSGTLVVGDNTFGVVSGSCDSDTEDLQCKDAPTNQSVATKDAAVEMLMPQETYGTEFILPVFSGQYTNGFYFMTSGEDLTLVHVYDGKNDDGVSFRLSRHTLMKELTGPTYLKSNKGIQVTFAWHSESGCRSSTMELGDATISTIVPMELFFYAYIWSLPADSTFTRDVSHYFTLVYRAKDIPEVHGQKLDPPKLLATMAVPYLPGWQISGFSFKKSGSVHGLNIVASKMKKPFGCYIYGVGYSEGYMHPAGYISSPINGVCTRTMASMLPGDLIDNDCDKKIDEEFSDSQDDDDDTIIDEDLLDMSEDEWMQTLINYSKEDSLRGVVHGSWGEWTEWQCSAMCPNRTMVRSRQCNKPTPANGGRPCDEMDKEGKDGTCYMGQTCPEACPDYTWDLNCVGDCLKCKDPCNKLTGICDSCASGYKSPNTGCNIPCGFNEYGFNCMGNCTEKCGKDCYERENGTCSALAHGQWGEWSRWLCTQDCRDSRQARKRECDNPKPSEHGNPCPDSNIEYRDFICYKGLICPQDCPPFRFDFNCAQGCEQCEDDCNKFNGSCTICKEHFKDPLHWCREVCGLNETGINCEINCYKKCGEECNDPIKGICAIHGGWAEWEEWHCTPRCKNSREIRLRGCTKPKPEFGGHRCFGDFFESRKARCYQGVTCSEDCKPFTWDLNCVQSCENCVDDCNKINGSCTSCRKGFKYPEAGCNKECEELEYGENCMGNCQMKCGEDCYERVNGECPVHGNWGVWSEWACGECPEENLLRSRKCDNPEPQKGGRQCEGNPMDSKSAACFADLMYCYDDCPPKTWALNCTKRCPNCQGDCNKRTGVCESCKPGFKNSNLSCTTPCEDGEYGADCVGSCFAKCNDDCVDRVHGICPAVGTWGAWGEWKCTHFCNDTRIIRYRWCRKSTDGTEVECPDNNFEMAPSDCYVNTTCPEDCPDYYFGIECVSCLHCKDQCNKFNGTCQQCLPGYRDPDTGCQSVCMKNFYGKDCNGSCLSKCGSDCADRVTGECPSSSGNAFYWSLLLLLLIVIPVILYCLKPYIKKSKHDQSSEQQTSVSGVKIFHIPPLVEISDIPPPEESYAIPPPVESSAIPTPSKTSTSTPSKTSI</sequence>
<keyword evidence="2" id="KW-0472">Membrane</keyword>
<dbReference type="OMA" id="INCEINC"/>
<dbReference type="InterPro" id="IPR035234">
    <property type="entry name" value="IgGFc-bd_N"/>
</dbReference>
<proteinExistence type="predicted"/>
<evidence type="ECO:0000256" key="2">
    <source>
        <dbReference type="SAM" id="Phobius"/>
    </source>
</evidence>
<dbReference type="Gene3D" id="2.20.100.10">
    <property type="entry name" value="Thrombospondin type-1 (TSP1) repeat"/>
    <property type="match status" value="4"/>
</dbReference>
<feature type="domain" description="IgGFc-binding protein N-terminal" evidence="4">
    <location>
        <begin position="126"/>
        <end position="451"/>
    </location>
</feature>
<dbReference type="SUPFAM" id="SSF82895">
    <property type="entry name" value="TSP-1 type 1 repeat"/>
    <property type="match status" value="2"/>
</dbReference>
<dbReference type="InterPro" id="IPR000884">
    <property type="entry name" value="TSP1_rpt"/>
</dbReference>
<keyword evidence="5" id="KW-1185">Reference proteome</keyword>
<keyword evidence="2" id="KW-0812">Transmembrane</keyword>
<accession>A0A9W2ZAP0</accession>
<reference evidence="6" key="1">
    <citation type="submission" date="2025-08" db="UniProtKB">
        <authorList>
            <consortium name="RefSeq"/>
        </authorList>
    </citation>
    <scope>IDENTIFICATION</scope>
</reference>
<evidence type="ECO:0000256" key="3">
    <source>
        <dbReference type="SAM" id="SignalP"/>
    </source>
</evidence>
<feature type="chain" id="PRO_5040874856" evidence="3">
    <location>
        <begin position="24"/>
        <end position="1319"/>
    </location>
</feature>
<dbReference type="PANTHER" id="PTHR46534">
    <property type="entry name" value="IGGFC_BINDING DOMAIN-CONTAINING PROTEIN"/>
    <property type="match status" value="1"/>
</dbReference>
<dbReference type="PANTHER" id="PTHR46534:SF1">
    <property type="entry name" value="IGGFC-BINDING PROTEIN N-TERMINAL DOMAIN-CONTAINING PROTEIN"/>
    <property type="match status" value="1"/>
</dbReference>
<feature type="region of interest" description="Disordered" evidence="1">
    <location>
        <begin position="1282"/>
        <end position="1319"/>
    </location>
</feature>
<dbReference type="OrthoDB" id="446173at2759"/>
<dbReference type="Pfam" id="PF17517">
    <property type="entry name" value="IgGFc_binding"/>
    <property type="match status" value="1"/>
</dbReference>
<dbReference type="RefSeq" id="XP_055872032.1">
    <property type="nucleotide sequence ID" value="XM_056016057.1"/>
</dbReference>
<feature type="signal peptide" evidence="3">
    <location>
        <begin position="1"/>
        <end position="23"/>
    </location>
</feature>
<protein>
    <submittedName>
        <fullName evidence="6">Uncharacterized protein LOC106055566</fullName>
    </submittedName>
</protein>
<dbReference type="Proteomes" id="UP001165740">
    <property type="component" value="Chromosome 17"/>
</dbReference>
<keyword evidence="3" id="KW-0732">Signal</keyword>
<gene>
    <name evidence="6" type="primary">LOC106055566</name>
</gene>
<name>A0A9W2ZAP0_BIOGL</name>